<dbReference type="RefSeq" id="XP_056479368.1">
    <property type="nucleotide sequence ID" value="XM_056614327.1"/>
</dbReference>
<evidence type="ECO:0008006" key="3">
    <source>
        <dbReference type="Google" id="ProtNLM"/>
    </source>
</evidence>
<accession>A0A9W9KMU0</accession>
<comment type="caution">
    <text evidence="1">The sequence shown here is derived from an EMBL/GenBank/DDBJ whole genome shotgun (WGS) entry which is preliminary data.</text>
</comment>
<sequence>MEAETRLRIVGETQQSLQNRQPINSTAFCVKKSHHILQRASPFLLRNKPVDILDLWPGSGLLSSKINDLLKPRRHILLDPGKSSYRRFLKPLAASKPCYTLEFMDIYTEEKWTDVFKKFLPEQQQAPTAAGRVPKNDTLLVLAQPPEPTSASNHYTPARWWSQVMESCLHKAGLHQYGSVRVLAVMPEAEAAKCLPRTMTDRSRPSILTETVASQTLPLASTYMEPRYEHFKGWDLATRINARVAERSAELGITTPKKRDAPMMRLAPEQPTVGKGSTNYKLDLPYLPRPRTEFHDELEARLASEDPKIARSARAAIRMDNRRQRTIVALTDLQLAIDAKMNELARLAADPHTLTTDLRARDREINATIKKLQAVSSESHFRSLGNYARYVDESRTASLGNRSLDESPLLWDRRPFDPLRVDAEAEIYPHKPMAVLYFEADETPAYQHKLEQVPLERREGVIEIFDALTRIFTTQNLMSIADLLHAIMPSRTIEDILRDDIPSLIPYADKSVKQKCPVGWEHHARDPMSSVLGRLDYDLSSWRVRCLPVDILWDIVLAYQKNSLDLSVLQFSRLIGATVTSYRAGDYGGKAFKLR</sequence>
<name>A0A9W9KMU0_9EURO</name>
<dbReference type="OrthoDB" id="16079at2759"/>
<dbReference type="EMBL" id="JAPQKI010000002">
    <property type="protein sequence ID" value="KAJ5111298.1"/>
    <property type="molecule type" value="Genomic_DNA"/>
</dbReference>
<dbReference type="InterPro" id="IPR029063">
    <property type="entry name" value="SAM-dependent_MTases_sf"/>
</dbReference>
<dbReference type="Gene3D" id="3.40.50.150">
    <property type="entry name" value="Vaccinia Virus protein VP39"/>
    <property type="match status" value="1"/>
</dbReference>
<proteinExistence type="predicted"/>
<dbReference type="AlphaFoldDB" id="A0A9W9KMU0"/>
<reference evidence="1" key="1">
    <citation type="submission" date="2022-11" db="EMBL/GenBank/DDBJ databases">
        <authorList>
            <person name="Petersen C."/>
        </authorList>
    </citation>
    <scope>NUCLEOTIDE SEQUENCE</scope>
    <source>
        <strain evidence="1">IBT 30761</strain>
    </source>
</reference>
<evidence type="ECO:0000313" key="1">
    <source>
        <dbReference type="EMBL" id="KAJ5111298.1"/>
    </source>
</evidence>
<evidence type="ECO:0000313" key="2">
    <source>
        <dbReference type="Proteomes" id="UP001149074"/>
    </source>
</evidence>
<dbReference type="GeneID" id="81353306"/>
<gene>
    <name evidence="1" type="ORF">N7532_001833</name>
</gene>
<dbReference type="SUPFAM" id="SSF53335">
    <property type="entry name" value="S-adenosyl-L-methionine-dependent methyltransferases"/>
    <property type="match status" value="1"/>
</dbReference>
<organism evidence="1 2">
    <name type="scientific">Penicillium argentinense</name>
    <dbReference type="NCBI Taxonomy" id="1131581"/>
    <lineage>
        <taxon>Eukaryota</taxon>
        <taxon>Fungi</taxon>
        <taxon>Dikarya</taxon>
        <taxon>Ascomycota</taxon>
        <taxon>Pezizomycotina</taxon>
        <taxon>Eurotiomycetes</taxon>
        <taxon>Eurotiomycetidae</taxon>
        <taxon>Eurotiales</taxon>
        <taxon>Aspergillaceae</taxon>
        <taxon>Penicillium</taxon>
    </lineage>
</organism>
<protein>
    <recommendedName>
        <fullName evidence="3">rRNA adenine N(6)-methyltransferase</fullName>
    </recommendedName>
</protein>
<reference evidence="1" key="2">
    <citation type="journal article" date="2023" name="IMA Fungus">
        <title>Comparative genomic study of the Penicillium genus elucidates a diverse pangenome and 15 lateral gene transfer events.</title>
        <authorList>
            <person name="Petersen C."/>
            <person name="Sorensen T."/>
            <person name="Nielsen M.R."/>
            <person name="Sondergaard T.E."/>
            <person name="Sorensen J.L."/>
            <person name="Fitzpatrick D.A."/>
            <person name="Frisvad J.C."/>
            <person name="Nielsen K.L."/>
        </authorList>
    </citation>
    <scope>NUCLEOTIDE SEQUENCE</scope>
    <source>
        <strain evidence="1">IBT 30761</strain>
    </source>
</reference>
<keyword evidence="2" id="KW-1185">Reference proteome</keyword>
<dbReference type="Proteomes" id="UP001149074">
    <property type="component" value="Unassembled WGS sequence"/>
</dbReference>